<comment type="caution">
    <text evidence="2">The sequence shown here is derived from an EMBL/GenBank/DDBJ whole genome shotgun (WGS) entry which is preliminary data.</text>
</comment>
<reference evidence="2 3" key="1">
    <citation type="submission" date="2019-02" db="EMBL/GenBank/DDBJ databases">
        <title>Genome sequencing of the rare red list fungi Phellinidium pouzarii.</title>
        <authorList>
            <person name="Buettner E."/>
            <person name="Kellner H."/>
        </authorList>
    </citation>
    <scope>NUCLEOTIDE SEQUENCE [LARGE SCALE GENOMIC DNA]</scope>
    <source>
        <strain evidence="2 3">DSM 108285</strain>
    </source>
</reference>
<accession>A0A4S4KY93</accession>
<dbReference type="PANTHER" id="PTHR28266">
    <property type="entry name" value="54S RIBOSOMAL PROTEIN L20, MITOCHONDRIAL"/>
    <property type="match status" value="1"/>
</dbReference>
<evidence type="ECO:0000256" key="1">
    <source>
        <dbReference type="SAM" id="MobiDB-lite"/>
    </source>
</evidence>
<dbReference type="GO" id="GO:0005762">
    <property type="term" value="C:mitochondrial large ribosomal subunit"/>
    <property type="evidence" value="ECO:0007669"/>
    <property type="project" value="TreeGrafter"/>
</dbReference>
<dbReference type="EMBL" id="SGPK01000413">
    <property type="protein sequence ID" value="THH03785.1"/>
    <property type="molecule type" value="Genomic_DNA"/>
</dbReference>
<organism evidence="2 3">
    <name type="scientific">Phellinidium pouzarii</name>
    <dbReference type="NCBI Taxonomy" id="167371"/>
    <lineage>
        <taxon>Eukaryota</taxon>
        <taxon>Fungi</taxon>
        <taxon>Dikarya</taxon>
        <taxon>Basidiomycota</taxon>
        <taxon>Agaricomycotina</taxon>
        <taxon>Agaricomycetes</taxon>
        <taxon>Hymenochaetales</taxon>
        <taxon>Hymenochaetaceae</taxon>
        <taxon>Phellinidium</taxon>
    </lineage>
</organism>
<dbReference type="PANTHER" id="PTHR28266:SF1">
    <property type="entry name" value="LARGE RIBOSOMAL SUBUNIT PROTEIN ML58"/>
    <property type="match status" value="1"/>
</dbReference>
<evidence type="ECO:0000313" key="3">
    <source>
        <dbReference type="Proteomes" id="UP000308199"/>
    </source>
</evidence>
<dbReference type="AlphaFoldDB" id="A0A4S4KY93"/>
<keyword evidence="3" id="KW-1185">Reference proteome</keyword>
<protein>
    <submittedName>
        <fullName evidence="2">Uncharacterized protein</fullName>
    </submittedName>
</protein>
<dbReference type="Proteomes" id="UP000308199">
    <property type="component" value="Unassembled WGS sequence"/>
</dbReference>
<gene>
    <name evidence="2" type="ORF">EW145_g6011</name>
</gene>
<feature type="compositionally biased region" description="Low complexity" evidence="1">
    <location>
        <begin position="70"/>
        <end position="96"/>
    </location>
</feature>
<dbReference type="OrthoDB" id="6021263at2759"/>
<feature type="region of interest" description="Disordered" evidence="1">
    <location>
        <begin position="69"/>
        <end position="98"/>
    </location>
</feature>
<dbReference type="Pfam" id="PF12824">
    <property type="entry name" value="MRP-L20"/>
    <property type="match status" value="1"/>
</dbReference>
<proteinExistence type="predicted"/>
<sequence length="198" mass="22182">MSTTTFLNMRARFASSSLPFSSFTRSYATRRPVKPPVKIVDPLTSSSNASIQQLSDGVTFIYRPPPSAPSPFSTTVRPASPLLRPSSSSSSSVASADIPVPPRVKKERIFPSNHVLSEADFVAMRELRASDPVYYTRTRLAKEFKCSPFLVGQKVPLDKTSKTAALEKIYNEHAQIREKWGEQKSMAVAIRKKRREFW</sequence>
<name>A0A4S4KY93_9AGAM</name>
<dbReference type="InterPro" id="IPR024388">
    <property type="entry name" value="Ribosomal_mL58"/>
</dbReference>
<evidence type="ECO:0000313" key="2">
    <source>
        <dbReference type="EMBL" id="THH03785.1"/>
    </source>
</evidence>
<dbReference type="GO" id="GO:0003735">
    <property type="term" value="F:structural constituent of ribosome"/>
    <property type="evidence" value="ECO:0007669"/>
    <property type="project" value="TreeGrafter"/>
</dbReference>